<comment type="subcellular location">
    <subcellularLocation>
        <location evidence="4">Membrane</location>
        <topology evidence="4">Multi-pass membrane protein</topology>
    </subcellularLocation>
</comment>
<dbReference type="Proteomes" id="UP000639403">
    <property type="component" value="Unassembled WGS sequence"/>
</dbReference>
<accession>A0A8H7U2G1</accession>
<keyword evidence="1 4" id="KW-0812">Transmembrane</keyword>
<gene>
    <name evidence="5" type="ORF">IEO21_04515</name>
</gene>
<dbReference type="InterPro" id="IPR007274">
    <property type="entry name" value="Cop_transporter"/>
</dbReference>
<keyword evidence="4" id="KW-0187">Copper transport</keyword>
<name>A0A8H7U2G1_9APHY</name>
<keyword evidence="4" id="KW-0186">Copper</keyword>
<dbReference type="Pfam" id="PF04145">
    <property type="entry name" value="Ctr"/>
    <property type="match status" value="1"/>
</dbReference>
<evidence type="ECO:0000256" key="4">
    <source>
        <dbReference type="RuleBase" id="RU367022"/>
    </source>
</evidence>
<dbReference type="GO" id="GO:0005375">
    <property type="term" value="F:copper ion transmembrane transporter activity"/>
    <property type="evidence" value="ECO:0007669"/>
    <property type="project" value="UniProtKB-UniRule"/>
</dbReference>
<evidence type="ECO:0000313" key="5">
    <source>
        <dbReference type="EMBL" id="KAF9815594.1"/>
    </source>
</evidence>
<evidence type="ECO:0000313" key="6">
    <source>
        <dbReference type="Proteomes" id="UP000639403"/>
    </source>
</evidence>
<comment type="similarity">
    <text evidence="4">Belongs to the copper transporter (Ctr) (TC 1.A.56) family. SLC31A subfamily.</text>
</comment>
<evidence type="ECO:0000256" key="2">
    <source>
        <dbReference type="ARBA" id="ARBA00022989"/>
    </source>
</evidence>
<organism evidence="5 6">
    <name type="scientific">Rhodonia placenta</name>
    <dbReference type="NCBI Taxonomy" id="104341"/>
    <lineage>
        <taxon>Eukaryota</taxon>
        <taxon>Fungi</taxon>
        <taxon>Dikarya</taxon>
        <taxon>Basidiomycota</taxon>
        <taxon>Agaricomycotina</taxon>
        <taxon>Agaricomycetes</taxon>
        <taxon>Polyporales</taxon>
        <taxon>Adustoporiaceae</taxon>
        <taxon>Rhodonia</taxon>
    </lineage>
</organism>
<sequence>MNHGDHDMPMPSGPKCSMNMLWNTQIEDTCVVFRSWHVSSKTTFVVSFFAIVALGVLYEWLRVAQRDVDRFIARRLIAEGKGKARLVRSGRNTPDSDSEGAGLLTGAAVSKVQTGTPLPLLARVTRAVLYGLTVFLSFFLMLVFMTYNAYLILAVVLGAGIGHFVFGSHMDLNAALSGPVDAKGMACH</sequence>
<feature type="transmembrane region" description="Helical" evidence="4">
    <location>
        <begin position="42"/>
        <end position="61"/>
    </location>
</feature>
<reference evidence="5" key="1">
    <citation type="submission" date="2020-11" db="EMBL/GenBank/DDBJ databases">
        <authorList>
            <person name="Koelle M."/>
            <person name="Horta M.A.C."/>
            <person name="Nowrousian M."/>
            <person name="Ohm R.A."/>
            <person name="Benz P."/>
            <person name="Pilgard A."/>
        </authorList>
    </citation>
    <scope>NUCLEOTIDE SEQUENCE</scope>
    <source>
        <strain evidence="5">FPRL280</strain>
    </source>
</reference>
<feature type="transmembrane region" description="Helical" evidence="4">
    <location>
        <begin position="150"/>
        <end position="167"/>
    </location>
</feature>
<reference evidence="5" key="2">
    <citation type="journal article" name="Front. Microbiol.">
        <title>Degradative Capacity of Two Strains of Rhodonia placenta: From Phenotype to Genotype.</title>
        <authorList>
            <person name="Kolle M."/>
            <person name="Horta M.A.C."/>
            <person name="Nowrousian M."/>
            <person name="Ohm R.A."/>
            <person name="Benz J.P."/>
            <person name="Pilgard A."/>
        </authorList>
    </citation>
    <scope>NUCLEOTIDE SEQUENCE</scope>
    <source>
        <strain evidence="5">FPRL280</strain>
    </source>
</reference>
<dbReference type="GO" id="GO:0016020">
    <property type="term" value="C:membrane"/>
    <property type="evidence" value="ECO:0007669"/>
    <property type="project" value="UniProtKB-SubCell"/>
</dbReference>
<dbReference type="EMBL" id="JADOXO010000068">
    <property type="protein sequence ID" value="KAF9815594.1"/>
    <property type="molecule type" value="Genomic_DNA"/>
</dbReference>
<feature type="transmembrane region" description="Helical" evidence="4">
    <location>
        <begin position="127"/>
        <end position="144"/>
    </location>
</feature>
<keyword evidence="3 4" id="KW-0472">Membrane</keyword>
<dbReference type="PANTHER" id="PTHR12483">
    <property type="entry name" value="SOLUTE CARRIER FAMILY 31 COPPER TRANSPORTERS"/>
    <property type="match status" value="1"/>
</dbReference>
<keyword evidence="4" id="KW-0406">Ion transport</keyword>
<comment type="caution">
    <text evidence="5">The sequence shown here is derived from an EMBL/GenBank/DDBJ whole genome shotgun (WGS) entry which is preliminary data.</text>
</comment>
<evidence type="ECO:0000256" key="1">
    <source>
        <dbReference type="ARBA" id="ARBA00022692"/>
    </source>
</evidence>
<evidence type="ECO:0000256" key="3">
    <source>
        <dbReference type="ARBA" id="ARBA00023136"/>
    </source>
</evidence>
<proteinExistence type="inferred from homology"/>
<protein>
    <recommendedName>
        <fullName evidence="4">Copper transport protein</fullName>
    </recommendedName>
</protein>
<keyword evidence="4" id="KW-0813">Transport</keyword>
<keyword evidence="2 4" id="KW-1133">Transmembrane helix</keyword>
<dbReference type="AlphaFoldDB" id="A0A8H7U2G1"/>
<dbReference type="PANTHER" id="PTHR12483:SF115">
    <property type="entry name" value="COPPER TRANSPORT PROTEIN"/>
    <property type="match status" value="1"/>
</dbReference>